<feature type="region of interest" description="Disordered" evidence="3">
    <location>
        <begin position="68"/>
        <end position="135"/>
    </location>
</feature>
<dbReference type="Proteomes" id="UP000825729">
    <property type="component" value="Unassembled WGS sequence"/>
</dbReference>
<dbReference type="AlphaFoldDB" id="A0AAV7EDS5"/>
<feature type="compositionally biased region" description="Basic and acidic residues" evidence="3">
    <location>
        <begin position="19"/>
        <end position="34"/>
    </location>
</feature>
<dbReference type="EMBL" id="JAINDJ010000005">
    <property type="protein sequence ID" value="KAG9446992.1"/>
    <property type="molecule type" value="Genomic_DNA"/>
</dbReference>
<accession>A0AAV7EDS5</accession>
<dbReference type="PROSITE" id="PS50096">
    <property type="entry name" value="IQ"/>
    <property type="match status" value="1"/>
</dbReference>
<keyword evidence="1" id="KW-0112">Calmodulin-binding</keyword>
<reference evidence="5 6" key="1">
    <citation type="submission" date="2021-07" db="EMBL/GenBank/DDBJ databases">
        <title>The Aristolochia fimbriata genome: insights into angiosperm evolution, floral development and chemical biosynthesis.</title>
        <authorList>
            <person name="Jiao Y."/>
        </authorList>
    </citation>
    <scope>NUCLEOTIDE SEQUENCE [LARGE SCALE GENOMIC DNA]</scope>
    <source>
        <strain evidence="5">IBCAS-2021</strain>
        <tissue evidence="5">Leaf</tissue>
    </source>
</reference>
<evidence type="ECO:0000313" key="6">
    <source>
        <dbReference type="Proteomes" id="UP000825729"/>
    </source>
</evidence>
<comment type="similarity">
    <text evidence="2">Belongs to the IQD family.</text>
</comment>
<sequence>MGKKGSWFSAIKRVFAPTSRDKFGHGAGAEARRTTKDKKKWGIAKLKHGEANSFIPLYRAPSSIEKILGDAERDTHTGSRERDLPSRDHQRVPSFSSRERHGERELPSKAEEKQRSLVAPPKAHHPNHSPGLNPNLHHVLAAIRIQTAYRGYSARRSYRALKGLVRLQGVMRGQSVKRQTMNAMKCMQQLVRVQSQIHSRRVQMMETQAQQRQSLQKSDRDLDSNLGKWGLNGTTPRSEKDDDQDKEWDDSILAKEVIEARLQRKVEAVIKRERQLAYAYSHQLWKATPKTAHAALMEIRSGGYPWWWNWVERHVTTAAAPESTPARARDVPTPTKPHTPSRTPTHQRTPKPLPENLESGTPKSLRSSPAPRARPTPKGKAAAAAADFSPRTPLRDDESLTSCPPFSVPSYMAPTESAKAKARAHGNLQGERSASTPKKRMTFGLGQSIGSIRWSSRGSFFSGKDSGAKITAAATGHKPVHSIGNLSVDSTVSLPATVGAKPFRFK</sequence>
<dbReference type="PANTHER" id="PTHR32295">
    <property type="entry name" value="IQ-DOMAIN 5-RELATED"/>
    <property type="match status" value="1"/>
</dbReference>
<feature type="compositionally biased region" description="Polar residues" evidence="3">
    <location>
        <begin position="205"/>
        <end position="216"/>
    </location>
</feature>
<dbReference type="PANTHER" id="PTHR32295:SF113">
    <property type="entry name" value="PROTEIN IQ-DOMAIN 14"/>
    <property type="match status" value="1"/>
</dbReference>
<gene>
    <name evidence="5" type="ORF">H6P81_013120</name>
</gene>
<feature type="region of interest" description="Disordered" evidence="3">
    <location>
        <begin position="204"/>
        <end position="247"/>
    </location>
</feature>
<feature type="compositionally biased region" description="Low complexity" evidence="3">
    <location>
        <begin position="366"/>
        <end position="386"/>
    </location>
</feature>
<proteinExistence type="inferred from homology"/>
<evidence type="ECO:0000259" key="4">
    <source>
        <dbReference type="Pfam" id="PF13178"/>
    </source>
</evidence>
<evidence type="ECO:0000256" key="2">
    <source>
        <dbReference type="ARBA" id="ARBA00024341"/>
    </source>
</evidence>
<feature type="region of interest" description="Disordered" evidence="3">
    <location>
        <begin position="18"/>
        <end position="40"/>
    </location>
</feature>
<keyword evidence="6" id="KW-1185">Reference proteome</keyword>
<dbReference type="Pfam" id="PF13178">
    <property type="entry name" value="DUF4005"/>
    <property type="match status" value="1"/>
</dbReference>
<name>A0AAV7EDS5_ARIFI</name>
<organism evidence="5 6">
    <name type="scientific">Aristolochia fimbriata</name>
    <name type="common">White veined hardy Dutchman's pipe vine</name>
    <dbReference type="NCBI Taxonomy" id="158543"/>
    <lineage>
        <taxon>Eukaryota</taxon>
        <taxon>Viridiplantae</taxon>
        <taxon>Streptophyta</taxon>
        <taxon>Embryophyta</taxon>
        <taxon>Tracheophyta</taxon>
        <taxon>Spermatophyta</taxon>
        <taxon>Magnoliopsida</taxon>
        <taxon>Magnoliidae</taxon>
        <taxon>Piperales</taxon>
        <taxon>Aristolochiaceae</taxon>
        <taxon>Aristolochia</taxon>
    </lineage>
</organism>
<comment type="caution">
    <text evidence="5">The sequence shown here is derived from an EMBL/GenBank/DDBJ whole genome shotgun (WGS) entry which is preliminary data.</text>
</comment>
<evidence type="ECO:0000256" key="1">
    <source>
        <dbReference type="ARBA" id="ARBA00022860"/>
    </source>
</evidence>
<feature type="compositionally biased region" description="Basic and acidic residues" evidence="3">
    <location>
        <begin position="68"/>
        <end position="115"/>
    </location>
</feature>
<evidence type="ECO:0000313" key="5">
    <source>
        <dbReference type="EMBL" id="KAG9446992.1"/>
    </source>
</evidence>
<evidence type="ECO:0000256" key="3">
    <source>
        <dbReference type="SAM" id="MobiDB-lite"/>
    </source>
</evidence>
<feature type="domain" description="DUF4005" evidence="4">
    <location>
        <begin position="386"/>
        <end position="467"/>
    </location>
</feature>
<feature type="compositionally biased region" description="Polar residues" evidence="3">
    <location>
        <begin position="336"/>
        <end position="347"/>
    </location>
</feature>
<dbReference type="CDD" id="cd23767">
    <property type="entry name" value="IQCD"/>
    <property type="match status" value="1"/>
</dbReference>
<feature type="region of interest" description="Disordered" evidence="3">
    <location>
        <begin position="319"/>
        <end position="442"/>
    </location>
</feature>
<dbReference type="InterPro" id="IPR025064">
    <property type="entry name" value="DUF4005"/>
</dbReference>
<dbReference type="GO" id="GO:0005516">
    <property type="term" value="F:calmodulin binding"/>
    <property type="evidence" value="ECO:0007669"/>
    <property type="project" value="UniProtKB-KW"/>
</dbReference>
<protein>
    <recommendedName>
        <fullName evidence="4">DUF4005 domain-containing protein</fullName>
    </recommendedName>
</protein>